<dbReference type="SFLD" id="SFLDG00002">
    <property type="entry name" value="C1.7:_P-type_atpase_like"/>
    <property type="match status" value="1"/>
</dbReference>
<feature type="domain" description="P-type ATPase A" evidence="7">
    <location>
        <begin position="100"/>
        <end position="199"/>
    </location>
</feature>
<dbReference type="InterPro" id="IPR008250">
    <property type="entry name" value="ATPase_P-typ_transduc_dom_A_sf"/>
</dbReference>
<dbReference type="Pfam" id="PF00122">
    <property type="entry name" value="E1-E2_ATPase"/>
    <property type="match status" value="1"/>
</dbReference>
<feature type="transmembrane region" description="Helical" evidence="6">
    <location>
        <begin position="597"/>
        <end position="618"/>
    </location>
</feature>
<feature type="transmembrane region" description="Helical" evidence="6">
    <location>
        <begin position="750"/>
        <end position="771"/>
    </location>
</feature>
<comment type="subcellular location">
    <subcellularLocation>
        <location evidence="1">Membrane</location>
        <topology evidence="1">Multi-pass membrane protein</topology>
    </subcellularLocation>
</comment>
<dbReference type="Proteomes" id="UP000037267">
    <property type="component" value="Unassembled WGS sequence"/>
</dbReference>
<feature type="transmembrane region" description="Helical" evidence="6">
    <location>
        <begin position="656"/>
        <end position="682"/>
    </location>
</feature>
<feature type="transmembrane region" description="Helical" evidence="6">
    <location>
        <begin position="718"/>
        <end position="738"/>
    </location>
</feature>
<feature type="transmembrane region" description="Helical" evidence="6">
    <location>
        <begin position="70"/>
        <end position="88"/>
    </location>
</feature>
<dbReference type="AlphaFoldDB" id="A0A0L0WFJ7"/>
<dbReference type="InterPro" id="IPR036412">
    <property type="entry name" value="HAD-like_sf"/>
</dbReference>
<dbReference type="PROSITE" id="PS00154">
    <property type="entry name" value="ATPASE_E1_E2"/>
    <property type="match status" value="1"/>
</dbReference>
<dbReference type="InterPro" id="IPR018303">
    <property type="entry name" value="ATPase_P-typ_P_site"/>
</dbReference>
<feature type="transmembrane region" description="Helical" evidence="6">
    <location>
        <begin position="220"/>
        <end position="238"/>
    </location>
</feature>
<keyword evidence="2 6" id="KW-0812">Transmembrane</keyword>
<dbReference type="InterPro" id="IPR059000">
    <property type="entry name" value="ATPase_P-type_domA"/>
</dbReference>
<feature type="transmembrane region" description="Helical" evidence="6">
    <location>
        <begin position="624"/>
        <end position="644"/>
    </location>
</feature>
<dbReference type="InterPro" id="IPR044492">
    <property type="entry name" value="P_typ_ATPase_HD_dom"/>
</dbReference>
<dbReference type="SFLD" id="SFLDF00027">
    <property type="entry name" value="p-type_atpase"/>
    <property type="match status" value="1"/>
</dbReference>
<evidence type="ECO:0000259" key="7">
    <source>
        <dbReference type="Pfam" id="PF00122"/>
    </source>
</evidence>
<dbReference type="STRING" id="1503.CLPU_1c03600"/>
<dbReference type="GO" id="GO:0005524">
    <property type="term" value="F:ATP binding"/>
    <property type="evidence" value="ECO:0007669"/>
    <property type="project" value="InterPro"/>
</dbReference>
<evidence type="ECO:0000256" key="3">
    <source>
        <dbReference type="ARBA" id="ARBA00022967"/>
    </source>
</evidence>
<keyword evidence="4 6" id="KW-1133">Transmembrane helix</keyword>
<dbReference type="GO" id="GO:0016887">
    <property type="term" value="F:ATP hydrolysis activity"/>
    <property type="evidence" value="ECO:0007669"/>
    <property type="project" value="InterPro"/>
</dbReference>
<dbReference type="PATRIC" id="fig|1503.3.peg.1238"/>
<name>A0A0L0WFJ7_GOTPU</name>
<dbReference type="OrthoDB" id="9760364at2"/>
<dbReference type="Gene3D" id="3.40.50.1000">
    <property type="entry name" value="HAD superfamily/HAD-like"/>
    <property type="match status" value="1"/>
</dbReference>
<dbReference type="SUPFAM" id="SSF81665">
    <property type="entry name" value="Calcium ATPase, transmembrane domain M"/>
    <property type="match status" value="1"/>
</dbReference>
<keyword evidence="3" id="KW-1278">Translocase</keyword>
<dbReference type="PANTHER" id="PTHR42861">
    <property type="entry name" value="CALCIUM-TRANSPORTING ATPASE"/>
    <property type="match status" value="1"/>
</dbReference>
<sequence length="785" mass="85614">MDKITLDKDIIGLTSEEVKKRVASGKVNILPDAPSRTVWQIVRANLFTIFNALNIVLASIVFLAGSPKNALFSGVIITNTVVGIVQELRAKKKIESLSLLSSAKATVIRDGKETQVGIEEVVVDDIIVLSAGDQLIVDAVVLEDTQFEVDESLLTGESDSVNKKLGSKLLSGSFVTSGSGLAKVTHVGNDTYTAKLSQEAKKFKLINSELQQSINKIVKIIIWLIIPVGVLLMSTQILCSGKDWQEAALSAVAGIIGMVPEGLVLLTSVTFVVGIIRLSKWKTLVQELPATEVLARVDMLCLDKTGTITEGKLNVVDFIPLNSDGRDKIEEEISALTHAFQRGNPTQDALLEKYKENPNYEIIKKIPFSSARKWSAVSFKGKGSFIIGAPDMILNERYEEIKTEVEEEAKKGRRVILVAKSDEILEDKLPGNLKLVALILIEDVIRKEAPKTLKYFDEQGVNIKIISGDSPITVSAVAKRAGVKGAENYLDARELSSDEKDFSDMIEKNTVFGRVTPHQKRDIIKALQSKGHTVAMTGDGVNDVLALKEADCGIAMAAGSDAAKAVSQLVLLDSNFAALPEVVAEGRRMINNLERVAGLYLTKTIYSILLSFIFGIILLPYPFIPIQLTLISSIVIGIPSFFLALAPNKERVKKGFLYRVLSTTIPKGVVVTLFTLIIFLIAHSKQLPIRDIRTLTVIVAGGIGIMVLIKISKPLNFLRVLLIISMGITFALAFILPLGRSIFVFSKIGLAYLGIAILLVLISSPLINFLIRMFNSMFLGLKKHS</sequence>
<dbReference type="InterPro" id="IPR023298">
    <property type="entry name" value="ATPase_P-typ_TM_dom_sf"/>
</dbReference>
<evidence type="ECO:0000256" key="6">
    <source>
        <dbReference type="SAM" id="Phobius"/>
    </source>
</evidence>
<evidence type="ECO:0000256" key="4">
    <source>
        <dbReference type="ARBA" id="ARBA00022989"/>
    </source>
</evidence>
<accession>A0A0L0WFJ7</accession>
<evidence type="ECO:0000313" key="8">
    <source>
        <dbReference type="EMBL" id="KNF10195.1"/>
    </source>
</evidence>
<dbReference type="Gene3D" id="1.20.1110.10">
    <property type="entry name" value="Calcium-transporting ATPase, transmembrane domain"/>
    <property type="match status" value="1"/>
</dbReference>
<dbReference type="InterPro" id="IPR023214">
    <property type="entry name" value="HAD_sf"/>
</dbReference>
<keyword evidence="9" id="KW-1185">Reference proteome</keyword>
<dbReference type="EMBL" id="LGSS01000001">
    <property type="protein sequence ID" value="KNF10195.1"/>
    <property type="molecule type" value="Genomic_DNA"/>
</dbReference>
<organism evidence="8 9">
    <name type="scientific">Gottschalkia purinilytica</name>
    <name type="common">Clostridium purinilyticum</name>
    <dbReference type="NCBI Taxonomy" id="1503"/>
    <lineage>
        <taxon>Bacteria</taxon>
        <taxon>Bacillati</taxon>
        <taxon>Bacillota</taxon>
        <taxon>Tissierellia</taxon>
        <taxon>Tissierellales</taxon>
        <taxon>Gottschalkiaceae</taxon>
        <taxon>Gottschalkia</taxon>
    </lineage>
</organism>
<feature type="transmembrane region" description="Helical" evidence="6">
    <location>
        <begin position="250"/>
        <end position="276"/>
    </location>
</feature>
<feature type="transmembrane region" description="Helical" evidence="6">
    <location>
        <begin position="44"/>
        <end position="64"/>
    </location>
</feature>
<evidence type="ECO:0000256" key="5">
    <source>
        <dbReference type="ARBA" id="ARBA00023136"/>
    </source>
</evidence>
<dbReference type="Pfam" id="PF00702">
    <property type="entry name" value="Hydrolase"/>
    <property type="match status" value="1"/>
</dbReference>
<evidence type="ECO:0000256" key="1">
    <source>
        <dbReference type="ARBA" id="ARBA00004141"/>
    </source>
</evidence>
<dbReference type="GO" id="GO:0016020">
    <property type="term" value="C:membrane"/>
    <property type="evidence" value="ECO:0007669"/>
    <property type="project" value="UniProtKB-SubCell"/>
</dbReference>
<keyword evidence="5 6" id="KW-0472">Membrane</keyword>
<dbReference type="SFLD" id="SFLDS00003">
    <property type="entry name" value="Haloacid_Dehalogenase"/>
    <property type="match status" value="1"/>
</dbReference>
<evidence type="ECO:0000256" key="2">
    <source>
        <dbReference type="ARBA" id="ARBA00022692"/>
    </source>
</evidence>
<dbReference type="NCBIfam" id="TIGR01494">
    <property type="entry name" value="ATPase_P-type"/>
    <property type="match status" value="2"/>
</dbReference>
<evidence type="ECO:0000313" key="9">
    <source>
        <dbReference type="Proteomes" id="UP000037267"/>
    </source>
</evidence>
<comment type="caution">
    <text evidence="8">The sequence shown here is derived from an EMBL/GenBank/DDBJ whole genome shotgun (WGS) entry which is preliminary data.</text>
</comment>
<proteinExistence type="predicted"/>
<dbReference type="SUPFAM" id="SSF56784">
    <property type="entry name" value="HAD-like"/>
    <property type="match status" value="1"/>
</dbReference>
<dbReference type="RefSeq" id="WP_050353915.1">
    <property type="nucleotide sequence ID" value="NZ_LGSS01000001.1"/>
</dbReference>
<dbReference type="Gene3D" id="3.40.1110.10">
    <property type="entry name" value="Calcium-transporting ATPase, cytoplasmic domain N"/>
    <property type="match status" value="1"/>
</dbReference>
<feature type="transmembrane region" description="Helical" evidence="6">
    <location>
        <begin position="694"/>
        <end position="711"/>
    </location>
</feature>
<dbReference type="PRINTS" id="PR00119">
    <property type="entry name" value="CATATPASE"/>
</dbReference>
<dbReference type="SUPFAM" id="SSF81653">
    <property type="entry name" value="Calcium ATPase, transduction domain A"/>
    <property type="match status" value="1"/>
</dbReference>
<protein>
    <submittedName>
        <fullName evidence="8">ATPase, P-type (Transporting), HAD superfamily, subfamily IC</fullName>
    </submittedName>
</protein>
<dbReference type="Gene3D" id="2.70.150.10">
    <property type="entry name" value="Calcium-transporting ATPase, cytoplasmic transduction domain A"/>
    <property type="match status" value="1"/>
</dbReference>
<dbReference type="InterPro" id="IPR001757">
    <property type="entry name" value="P_typ_ATPase"/>
</dbReference>
<dbReference type="CDD" id="cd02609">
    <property type="entry name" value="P-type_ATPase"/>
    <property type="match status" value="1"/>
</dbReference>
<gene>
    <name evidence="8" type="ORF">CLPU_1c03600</name>
</gene>
<dbReference type="InterPro" id="IPR023299">
    <property type="entry name" value="ATPase_P-typ_cyto_dom_N"/>
</dbReference>
<reference evidence="9" key="1">
    <citation type="submission" date="2015-07" db="EMBL/GenBank/DDBJ databases">
        <title>Draft genome sequence of the purine-degrading Gottschalkia purinilyticum DSM 1384 (formerly Clostridium purinilyticum).</title>
        <authorList>
            <person name="Poehlein A."/>
            <person name="Schiel-Bengelsdorf B."/>
            <person name="Bengelsdorf F.R."/>
            <person name="Daniel R."/>
            <person name="Duerre P."/>
        </authorList>
    </citation>
    <scope>NUCLEOTIDE SEQUENCE [LARGE SCALE GENOMIC DNA]</scope>
    <source>
        <strain evidence="9">DSM 1384</strain>
    </source>
</reference>
<dbReference type="PRINTS" id="PR00120">
    <property type="entry name" value="HATPASE"/>
</dbReference>